<keyword evidence="1" id="KW-0723">Serine/threonine-protein kinase</keyword>
<sequence length="725" mass="82155">MKIKVKFLNNLSKRNILELDFNPDHSVSQAKKTIASLLGVPSKTIRLLTYRCGLQVLMSDSWPLRFFISDDFSTIKVDKFKFAIENTPRKLRRASTYMDTLGRGNYFPTSREYGPFDKVIDECILGNLTDLKKVVEIYENEVPDDEDILNQTQGCLWSPLHYACYYGHSHIVEYLVSRNVNANKVTIDEWTPLQLCCYQGNIDAVAELLKHPNLQINKMTKFRGTGLHLACERGFIDIVKMLLDKSACMTLEDPKGKTPIEVSTEVEILSIIPVYLGQEQLKKYTQISDSLTCFCGEVWMTGSLFIHDKSVFLYMDPEKGTIDRHQNKENYLDGVAPESTLLLTDIQDIRLSGGNSFVIETSKASYKFYTKYADLTKEWVNRIKQGVNYCLITKPIEKTKKTFTEAIANEIIEDETVSTTADAANSVEADEKEVVNFNSFSILEEIGSGSFGIVYKVQKNNTDEIYAMKSLSKATLQKAKQLKYAISECKIMKQLKHPFIVTLHYAFQTSKFLYLILELCPYGDLLGQIESKGYLRENDAKFYLAEIILALEYLHSLDIIYRDLKPANILIDQGGHAKLADFGLAKEKVDKNNPAMTMAGSPAYLPPEIVSKKGASKASDIYGIGPLLYELLTGTPPYYSTDIDVLFQNIKQGRLSFPPNMSISANAKDLINLVMNRDPLKRPQISQIKRHPFFRKLDWEALLAKRIRSPKLGGSTDSLFLCDDN</sequence>
<dbReference type="Gene3D" id="1.25.40.20">
    <property type="entry name" value="Ankyrin repeat-containing domain"/>
    <property type="match status" value="1"/>
</dbReference>
<proteinExistence type="predicted"/>
<dbReference type="SMART" id="SM00220">
    <property type="entry name" value="S_TKc"/>
    <property type="match status" value="1"/>
</dbReference>
<dbReference type="InterPro" id="IPR008271">
    <property type="entry name" value="Ser/Thr_kinase_AS"/>
</dbReference>
<keyword evidence="12" id="KW-1185">Reference proteome</keyword>
<keyword evidence="7" id="KW-0040">ANK repeat</keyword>
<keyword evidence="5" id="KW-0418">Kinase</keyword>
<feature type="domain" description="Protein kinase" evidence="9">
    <location>
        <begin position="440"/>
        <end position="694"/>
    </location>
</feature>
<dbReference type="InterPro" id="IPR011009">
    <property type="entry name" value="Kinase-like_dom_sf"/>
</dbReference>
<dbReference type="CDD" id="cd05123">
    <property type="entry name" value="STKc_AGC"/>
    <property type="match status" value="1"/>
</dbReference>
<evidence type="ECO:0000259" key="9">
    <source>
        <dbReference type="PROSITE" id="PS50011"/>
    </source>
</evidence>
<evidence type="ECO:0000256" key="3">
    <source>
        <dbReference type="ARBA" id="ARBA00022679"/>
    </source>
</evidence>
<feature type="domain" description="Ubiquitin-like" evidence="10">
    <location>
        <begin position="1"/>
        <end position="48"/>
    </location>
</feature>
<dbReference type="Pfam" id="PF12796">
    <property type="entry name" value="Ank_2"/>
    <property type="match status" value="1"/>
</dbReference>
<feature type="binding site" evidence="8">
    <location>
        <position position="469"/>
    </location>
    <ligand>
        <name>ATP</name>
        <dbReference type="ChEBI" id="CHEBI:30616"/>
    </ligand>
</feature>
<evidence type="ECO:0000256" key="1">
    <source>
        <dbReference type="ARBA" id="ARBA00022527"/>
    </source>
</evidence>
<dbReference type="PROSITE" id="PS50297">
    <property type="entry name" value="ANK_REP_REGION"/>
    <property type="match status" value="1"/>
</dbReference>
<dbReference type="Pfam" id="PF00023">
    <property type="entry name" value="Ank"/>
    <property type="match status" value="1"/>
</dbReference>
<keyword evidence="3" id="KW-0808">Transferase</keyword>
<evidence type="ECO:0000256" key="6">
    <source>
        <dbReference type="ARBA" id="ARBA00022840"/>
    </source>
</evidence>
<dbReference type="InterPro" id="IPR029071">
    <property type="entry name" value="Ubiquitin-like_domsf"/>
</dbReference>
<keyword evidence="2" id="KW-0597">Phosphoprotein</keyword>
<keyword evidence="4 8" id="KW-0547">Nucleotide-binding</keyword>
<gene>
    <name evidence="11" type="ORF">BSTOLATCC_MIC249</name>
</gene>
<dbReference type="PROSITE" id="PS00107">
    <property type="entry name" value="PROTEIN_KINASE_ATP"/>
    <property type="match status" value="1"/>
</dbReference>
<feature type="repeat" description="ANK" evidence="7">
    <location>
        <begin position="222"/>
        <end position="254"/>
    </location>
</feature>
<dbReference type="SMART" id="SM00248">
    <property type="entry name" value="ANK"/>
    <property type="match status" value="3"/>
</dbReference>
<dbReference type="PROSITE" id="PS50053">
    <property type="entry name" value="UBIQUITIN_2"/>
    <property type="match status" value="1"/>
</dbReference>
<dbReference type="FunFam" id="1.10.510.10:FF:000048">
    <property type="entry name" value="Protein kinase C"/>
    <property type="match status" value="1"/>
</dbReference>
<keyword evidence="6 8" id="KW-0067">ATP-binding</keyword>
<dbReference type="EMBL" id="CAJZBQ010000001">
    <property type="protein sequence ID" value="CAG9310037.1"/>
    <property type="molecule type" value="Genomic_DNA"/>
</dbReference>
<evidence type="ECO:0000313" key="12">
    <source>
        <dbReference type="Proteomes" id="UP001162131"/>
    </source>
</evidence>
<dbReference type="Pfam" id="PF00069">
    <property type="entry name" value="Pkinase"/>
    <property type="match status" value="1"/>
</dbReference>
<evidence type="ECO:0000256" key="8">
    <source>
        <dbReference type="PROSITE-ProRule" id="PRU10141"/>
    </source>
</evidence>
<dbReference type="SUPFAM" id="SSF48403">
    <property type="entry name" value="Ankyrin repeat"/>
    <property type="match status" value="1"/>
</dbReference>
<dbReference type="InterPro" id="IPR045270">
    <property type="entry name" value="STKc_AGC"/>
</dbReference>
<dbReference type="PANTHER" id="PTHR24351">
    <property type="entry name" value="RIBOSOMAL PROTEIN S6 KINASE"/>
    <property type="match status" value="1"/>
</dbReference>
<dbReference type="SUPFAM" id="SSF54236">
    <property type="entry name" value="Ubiquitin-like"/>
    <property type="match status" value="1"/>
</dbReference>
<organism evidence="11 12">
    <name type="scientific">Blepharisma stoltei</name>
    <dbReference type="NCBI Taxonomy" id="1481888"/>
    <lineage>
        <taxon>Eukaryota</taxon>
        <taxon>Sar</taxon>
        <taxon>Alveolata</taxon>
        <taxon>Ciliophora</taxon>
        <taxon>Postciliodesmatophora</taxon>
        <taxon>Heterotrichea</taxon>
        <taxon>Heterotrichida</taxon>
        <taxon>Blepharismidae</taxon>
        <taxon>Blepharisma</taxon>
    </lineage>
</organism>
<dbReference type="Gene3D" id="3.30.200.20">
    <property type="entry name" value="Phosphorylase Kinase, domain 1"/>
    <property type="match status" value="1"/>
</dbReference>
<dbReference type="SUPFAM" id="SSF56112">
    <property type="entry name" value="Protein kinase-like (PK-like)"/>
    <property type="match status" value="1"/>
</dbReference>
<accession>A0AAU9I6Y9</accession>
<reference evidence="11" key="1">
    <citation type="submission" date="2021-09" db="EMBL/GenBank/DDBJ databases">
        <authorList>
            <consortium name="AG Swart"/>
            <person name="Singh M."/>
            <person name="Singh A."/>
            <person name="Seah K."/>
            <person name="Emmerich C."/>
        </authorList>
    </citation>
    <scope>NUCLEOTIDE SEQUENCE</scope>
    <source>
        <strain evidence="11">ATCC30299</strain>
    </source>
</reference>
<evidence type="ECO:0000256" key="4">
    <source>
        <dbReference type="ARBA" id="ARBA00022741"/>
    </source>
</evidence>
<evidence type="ECO:0000256" key="7">
    <source>
        <dbReference type="PROSITE-ProRule" id="PRU00023"/>
    </source>
</evidence>
<dbReference type="PROSITE" id="PS00108">
    <property type="entry name" value="PROTEIN_KINASE_ST"/>
    <property type="match status" value="1"/>
</dbReference>
<dbReference type="GO" id="GO:0004674">
    <property type="term" value="F:protein serine/threonine kinase activity"/>
    <property type="evidence" value="ECO:0007669"/>
    <property type="project" value="UniProtKB-KW"/>
</dbReference>
<evidence type="ECO:0000256" key="5">
    <source>
        <dbReference type="ARBA" id="ARBA00022777"/>
    </source>
</evidence>
<dbReference type="InterPro" id="IPR000626">
    <property type="entry name" value="Ubiquitin-like_dom"/>
</dbReference>
<dbReference type="PROSITE" id="PS50088">
    <property type="entry name" value="ANK_REPEAT"/>
    <property type="match status" value="2"/>
</dbReference>
<dbReference type="InterPro" id="IPR017441">
    <property type="entry name" value="Protein_kinase_ATP_BS"/>
</dbReference>
<dbReference type="InterPro" id="IPR036770">
    <property type="entry name" value="Ankyrin_rpt-contain_sf"/>
</dbReference>
<dbReference type="GO" id="GO:0005524">
    <property type="term" value="F:ATP binding"/>
    <property type="evidence" value="ECO:0007669"/>
    <property type="project" value="UniProtKB-UniRule"/>
</dbReference>
<evidence type="ECO:0000256" key="2">
    <source>
        <dbReference type="ARBA" id="ARBA00022553"/>
    </source>
</evidence>
<dbReference type="AlphaFoldDB" id="A0AAU9I6Y9"/>
<dbReference type="Gene3D" id="1.10.510.10">
    <property type="entry name" value="Transferase(Phosphotransferase) domain 1"/>
    <property type="match status" value="1"/>
</dbReference>
<dbReference type="Proteomes" id="UP001162131">
    <property type="component" value="Unassembled WGS sequence"/>
</dbReference>
<comment type="caution">
    <text evidence="11">The sequence shown here is derived from an EMBL/GenBank/DDBJ whole genome shotgun (WGS) entry which is preliminary data.</text>
</comment>
<evidence type="ECO:0000313" key="11">
    <source>
        <dbReference type="EMBL" id="CAG9310037.1"/>
    </source>
</evidence>
<dbReference type="PROSITE" id="PS50011">
    <property type="entry name" value="PROTEIN_KINASE_DOM"/>
    <property type="match status" value="1"/>
</dbReference>
<protein>
    <submittedName>
        <fullName evidence="11">Uncharacterized protein</fullName>
    </submittedName>
</protein>
<dbReference type="FunFam" id="3.30.200.20:FF:000042">
    <property type="entry name" value="Aurora kinase A"/>
    <property type="match status" value="1"/>
</dbReference>
<name>A0AAU9I6Y9_9CILI</name>
<feature type="repeat" description="ANK" evidence="7">
    <location>
        <begin position="158"/>
        <end position="187"/>
    </location>
</feature>
<evidence type="ECO:0000259" key="10">
    <source>
        <dbReference type="PROSITE" id="PS50053"/>
    </source>
</evidence>
<dbReference type="InterPro" id="IPR000719">
    <property type="entry name" value="Prot_kinase_dom"/>
</dbReference>
<dbReference type="InterPro" id="IPR002110">
    <property type="entry name" value="Ankyrin_rpt"/>
</dbReference>